<dbReference type="HOGENOM" id="CLU_802372_0_0_1"/>
<dbReference type="CTD" id="20240644"/>
<keyword evidence="2" id="KW-1133">Transmembrane helix</keyword>
<dbReference type="RefSeq" id="XP_009063286.1">
    <property type="nucleotide sequence ID" value="XM_009065038.1"/>
</dbReference>
<feature type="compositionally biased region" description="Polar residues" evidence="1">
    <location>
        <begin position="96"/>
        <end position="113"/>
    </location>
</feature>
<evidence type="ECO:0000256" key="2">
    <source>
        <dbReference type="SAM" id="Phobius"/>
    </source>
</evidence>
<proteinExistence type="predicted"/>
<name>V3ZYH4_LOTGI</name>
<gene>
    <name evidence="3" type="ORF">LOTGIDRAFT_167541</name>
</gene>
<feature type="compositionally biased region" description="Polar residues" evidence="1">
    <location>
        <begin position="143"/>
        <end position="160"/>
    </location>
</feature>
<keyword evidence="4" id="KW-1185">Reference proteome</keyword>
<sequence length="346" mass="37520">MADVSVPSGSKHIVVAETHLNNDTKTVGVQEPHPEGQALNDDANSDKSKSETPNEPEISQDSVEPEIGKDSIEPDVVVDLEPSSQQEVSKEDASPASDSKTKPQTTSPISNHKNVGRCVSDSEIIVDVPSKRKQSITPVDVSYPSTSKQNASETKSAPETSSRRGLKSILKTRSESQIILNMPILNAEKQGIIGKFSNGTSVDDGGITGVRFELETELSGTTNTKRKRKSGRSKEPKIASFVNPAFEQEDPGANYKFADLVEQLLGHGTDDQTDSHPYGRKACRLGNDGRAFMDSGKPMIWFVLMVVMLSAIGGIIFLSETRKRIPVYLTNLTISATTTEETTDFL</sequence>
<reference evidence="3 4" key="1">
    <citation type="journal article" date="2013" name="Nature">
        <title>Insights into bilaterian evolution from three spiralian genomes.</title>
        <authorList>
            <person name="Simakov O."/>
            <person name="Marletaz F."/>
            <person name="Cho S.J."/>
            <person name="Edsinger-Gonzales E."/>
            <person name="Havlak P."/>
            <person name="Hellsten U."/>
            <person name="Kuo D.H."/>
            <person name="Larsson T."/>
            <person name="Lv J."/>
            <person name="Arendt D."/>
            <person name="Savage R."/>
            <person name="Osoegawa K."/>
            <person name="de Jong P."/>
            <person name="Grimwood J."/>
            <person name="Chapman J.A."/>
            <person name="Shapiro H."/>
            <person name="Aerts A."/>
            <person name="Otillar R.P."/>
            <person name="Terry A.Y."/>
            <person name="Boore J.L."/>
            <person name="Grigoriev I.V."/>
            <person name="Lindberg D.R."/>
            <person name="Seaver E.C."/>
            <person name="Weisblat D.A."/>
            <person name="Putnam N.H."/>
            <person name="Rokhsar D.S."/>
        </authorList>
    </citation>
    <scope>NUCLEOTIDE SEQUENCE [LARGE SCALE GENOMIC DNA]</scope>
</reference>
<dbReference type="AlphaFoldDB" id="V3ZYH4"/>
<protein>
    <submittedName>
        <fullName evidence="3">Uncharacterized protein</fullName>
    </submittedName>
</protein>
<accession>V3ZYH4</accession>
<evidence type="ECO:0000313" key="3">
    <source>
        <dbReference type="EMBL" id="ESO86036.1"/>
    </source>
</evidence>
<feature type="transmembrane region" description="Helical" evidence="2">
    <location>
        <begin position="299"/>
        <end position="318"/>
    </location>
</feature>
<organism evidence="3 4">
    <name type="scientific">Lottia gigantea</name>
    <name type="common">Giant owl limpet</name>
    <dbReference type="NCBI Taxonomy" id="225164"/>
    <lineage>
        <taxon>Eukaryota</taxon>
        <taxon>Metazoa</taxon>
        <taxon>Spiralia</taxon>
        <taxon>Lophotrochozoa</taxon>
        <taxon>Mollusca</taxon>
        <taxon>Gastropoda</taxon>
        <taxon>Patellogastropoda</taxon>
        <taxon>Lottioidea</taxon>
        <taxon>Lottiidae</taxon>
        <taxon>Lottia</taxon>
    </lineage>
</organism>
<feature type="compositionally biased region" description="Polar residues" evidence="1">
    <location>
        <begin position="53"/>
        <end position="62"/>
    </location>
</feature>
<evidence type="ECO:0000313" key="4">
    <source>
        <dbReference type="Proteomes" id="UP000030746"/>
    </source>
</evidence>
<dbReference type="Proteomes" id="UP000030746">
    <property type="component" value="Unassembled WGS sequence"/>
</dbReference>
<keyword evidence="2" id="KW-0812">Transmembrane</keyword>
<dbReference type="EMBL" id="KB203188">
    <property type="protein sequence ID" value="ESO86036.1"/>
    <property type="molecule type" value="Genomic_DNA"/>
</dbReference>
<keyword evidence="2" id="KW-0472">Membrane</keyword>
<feature type="region of interest" description="Disordered" evidence="1">
    <location>
        <begin position="1"/>
        <end position="166"/>
    </location>
</feature>
<dbReference type="GeneID" id="20240644"/>
<dbReference type="KEGG" id="lgi:LOTGIDRAFT_167541"/>
<evidence type="ECO:0000256" key="1">
    <source>
        <dbReference type="SAM" id="MobiDB-lite"/>
    </source>
</evidence>